<feature type="chain" id="PRO_5012797965" evidence="1">
    <location>
        <begin position="30"/>
        <end position="390"/>
    </location>
</feature>
<keyword evidence="1" id="KW-0732">Signal</keyword>
<dbReference type="InterPro" id="IPR032675">
    <property type="entry name" value="LRR_dom_sf"/>
</dbReference>
<dbReference type="Proteomes" id="UP000190657">
    <property type="component" value="Unassembled WGS sequence"/>
</dbReference>
<dbReference type="Gene3D" id="3.80.10.10">
    <property type="entry name" value="Ribonuclease Inhibitor"/>
    <property type="match status" value="1"/>
</dbReference>
<sequence>MKNKRLICLITAVALIISGVLSISLTAVAGTVSFNYEPESATLTVKGSGDILDYKENDLKSRPWNVYRDETKHIVISDGITSVGSYSFAQFKYTQTVELPSSVKSIGEASFAGCNKLLELTVPDSVETVGDYAFGFNDRMETPQGFVAHCSTKSAAQAYCFRNNIMFDSPMDSMSTTAHITKSDELQLWSFVPLTDGKLTFYSTGKKNTVGFLFDAENYVYSDNYGDLRRTALIYDDDWNGGGLNFKFSYNLKAGKRYYLGARFRLARDYDGSTLTENGKFDVVAEFVCSQHKYELSSTVEPTCEEFGYNVYTCIACGDSYKENISPLGHDFVPSNVDGSDVVLDCSRCGKTSREPFANVYHEELTDENRKFDVNSDGVINAKDYAILRK</sequence>
<dbReference type="PROSITE" id="PS00018">
    <property type="entry name" value="EF_HAND_1"/>
    <property type="match status" value="1"/>
</dbReference>
<dbReference type="OrthoDB" id="1824119at2"/>
<evidence type="ECO:0000313" key="3">
    <source>
        <dbReference type="Proteomes" id="UP000190657"/>
    </source>
</evidence>
<dbReference type="EMBL" id="FUWW01000001">
    <property type="protein sequence ID" value="SJZ32625.1"/>
    <property type="molecule type" value="Genomic_DNA"/>
</dbReference>
<organism evidence="2 3">
    <name type="scientific">Eubacterium coprostanoligenes</name>
    <dbReference type="NCBI Taxonomy" id="290054"/>
    <lineage>
        <taxon>Bacteria</taxon>
        <taxon>Bacillati</taxon>
        <taxon>Bacillota</taxon>
        <taxon>Clostridia</taxon>
        <taxon>Eubacteriales</taxon>
        <taxon>Eubacteriaceae</taxon>
        <taxon>Eubacterium</taxon>
    </lineage>
</organism>
<gene>
    <name evidence="2" type="ORF">SAMN02745114_00003</name>
</gene>
<evidence type="ECO:0000313" key="2">
    <source>
        <dbReference type="EMBL" id="SJZ32625.1"/>
    </source>
</evidence>
<keyword evidence="3" id="KW-1185">Reference proteome</keyword>
<name>A0A1T4JR60_9FIRM</name>
<dbReference type="RefSeq" id="WP_078767528.1">
    <property type="nucleotide sequence ID" value="NZ_FUWW01000001.1"/>
</dbReference>
<proteinExistence type="predicted"/>
<dbReference type="AlphaFoldDB" id="A0A1T4JR60"/>
<dbReference type="Pfam" id="PF13306">
    <property type="entry name" value="LRR_5"/>
    <property type="match status" value="1"/>
</dbReference>
<evidence type="ECO:0000256" key="1">
    <source>
        <dbReference type="SAM" id="SignalP"/>
    </source>
</evidence>
<feature type="signal peptide" evidence="1">
    <location>
        <begin position="1"/>
        <end position="29"/>
    </location>
</feature>
<dbReference type="InterPro" id="IPR018247">
    <property type="entry name" value="EF_Hand_1_Ca_BS"/>
</dbReference>
<dbReference type="STRING" id="290054.SAMN02745114_00003"/>
<protein>
    <submittedName>
        <fullName evidence="2">Leucine rich repeat-containing protein</fullName>
    </submittedName>
</protein>
<dbReference type="InterPro" id="IPR026906">
    <property type="entry name" value="LRR_5"/>
</dbReference>
<accession>A0A1T4JR60</accession>
<reference evidence="2 3" key="1">
    <citation type="submission" date="2017-02" db="EMBL/GenBank/DDBJ databases">
        <authorList>
            <person name="Peterson S.W."/>
        </authorList>
    </citation>
    <scope>NUCLEOTIDE SEQUENCE [LARGE SCALE GENOMIC DNA]</scope>
    <source>
        <strain evidence="2 3">ATCC 51222</strain>
    </source>
</reference>